<dbReference type="InterPro" id="IPR028082">
    <property type="entry name" value="Peripla_BP_I"/>
</dbReference>
<feature type="signal peptide" evidence="5">
    <location>
        <begin position="1"/>
        <end position="25"/>
    </location>
</feature>
<evidence type="ECO:0000256" key="5">
    <source>
        <dbReference type="SAM" id="SignalP"/>
    </source>
</evidence>
<evidence type="ECO:0000313" key="7">
    <source>
        <dbReference type="EMBL" id="MFC4159972.1"/>
    </source>
</evidence>
<dbReference type="PANTHER" id="PTHR47235:SF1">
    <property type="entry name" value="BLR6548 PROTEIN"/>
    <property type="match status" value="1"/>
</dbReference>
<keyword evidence="3 5" id="KW-0732">Signal</keyword>
<dbReference type="RefSeq" id="WP_378164294.1">
    <property type="nucleotide sequence ID" value="NZ_JBHSBU010000001.1"/>
</dbReference>
<gene>
    <name evidence="7" type="ORF">ACFOW7_11505</name>
</gene>
<dbReference type="PANTHER" id="PTHR47235">
    <property type="entry name" value="BLR6548 PROTEIN"/>
    <property type="match status" value="1"/>
</dbReference>
<keyword evidence="4" id="KW-0029">Amino-acid transport</keyword>
<keyword evidence="2" id="KW-0813">Transport</keyword>
<dbReference type="SUPFAM" id="SSF53822">
    <property type="entry name" value="Periplasmic binding protein-like I"/>
    <property type="match status" value="1"/>
</dbReference>
<keyword evidence="8" id="KW-1185">Reference proteome</keyword>
<dbReference type="CDD" id="cd19978">
    <property type="entry name" value="PBP1_ABC_ligand_binding-like"/>
    <property type="match status" value="1"/>
</dbReference>
<accession>A0ABV8MQM9</accession>
<comment type="similarity">
    <text evidence="1">Belongs to the leucine-binding protein family.</text>
</comment>
<evidence type="ECO:0000256" key="2">
    <source>
        <dbReference type="ARBA" id="ARBA00022448"/>
    </source>
</evidence>
<evidence type="ECO:0000256" key="4">
    <source>
        <dbReference type="ARBA" id="ARBA00022970"/>
    </source>
</evidence>
<feature type="domain" description="Leucine-binding protein" evidence="6">
    <location>
        <begin position="34"/>
        <end position="365"/>
    </location>
</feature>
<dbReference type="Gene3D" id="3.40.50.2300">
    <property type="match status" value="2"/>
</dbReference>
<dbReference type="Pfam" id="PF13458">
    <property type="entry name" value="Peripla_BP_6"/>
    <property type="match status" value="1"/>
</dbReference>
<dbReference type="PRINTS" id="PR00337">
    <property type="entry name" value="LEUILEVALBP"/>
</dbReference>
<name>A0ABV8MQM9_9NEIS</name>
<sequence>MNSRFWNRVAHVCTGIAATIALAYAEPGVLEDKIVIGQSAALSGPAKFLGSEMREGAMAYFSMLNANGGVHGRKIELITLDDSYEPDRAAANTRKLIDQNKVFALFGYVGTPTSLAAMPVFTEAKVPFFAPFTGAEALRQPFNRHVFNIRASYSEETEKLVRHALGLNLSKIAVFYQNDAYGKAGLEGVQQALERRGLAMTAVATVERNSTNVADAVKKLAAAKPDTVIMISAYKSCATFIKEMQAQGSTAHFYNVSFVGSRPLADELGDEGAGVVISQVMPFPFEAVKPIVREYRAAMQRFEPKAPISFTSLEGFVAAKVFVEGLRRAGPQPTRESLMQAFEKMEEYDAGGFKVGFSAGNHSRSKFVDLTVLQRGGRFRN</sequence>
<dbReference type="Proteomes" id="UP001595791">
    <property type="component" value="Unassembled WGS sequence"/>
</dbReference>
<comment type="caution">
    <text evidence="7">The sequence shown here is derived from an EMBL/GenBank/DDBJ whole genome shotgun (WGS) entry which is preliminary data.</text>
</comment>
<dbReference type="InterPro" id="IPR000709">
    <property type="entry name" value="Leu_Ile_Val-bd"/>
</dbReference>
<proteinExistence type="inferred from homology"/>
<evidence type="ECO:0000313" key="8">
    <source>
        <dbReference type="Proteomes" id="UP001595791"/>
    </source>
</evidence>
<evidence type="ECO:0000256" key="3">
    <source>
        <dbReference type="ARBA" id="ARBA00022729"/>
    </source>
</evidence>
<protein>
    <submittedName>
        <fullName evidence="7">ABC transporter substrate-binding protein</fullName>
    </submittedName>
</protein>
<dbReference type="EMBL" id="JBHSBU010000001">
    <property type="protein sequence ID" value="MFC4159972.1"/>
    <property type="molecule type" value="Genomic_DNA"/>
</dbReference>
<evidence type="ECO:0000259" key="6">
    <source>
        <dbReference type="Pfam" id="PF13458"/>
    </source>
</evidence>
<organism evidence="7 8">
    <name type="scientific">Chitinimonas lacunae</name>
    <dbReference type="NCBI Taxonomy" id="1963018"/>
    <lineage>
        <taxon>Bacteria</taxon>
        <taxon>Pseudomonadati</taxon>
        <taxon>Pseudomonadota</taxon>
        <taxon>Betaproteobacteria</taxon>
        <taxon>Neisseriales</taxon>
        <taxon>Chitinibacteraceae</taxon>
        <taxon>Chitinimonas</taxon>
    </lineage>
</organism>
<feature type="chain" id="PRO_5046438298" evidence="5">
    <location>
        <begin position="26"/>
        <end position="381"/>
    </location>
</feature>
<evidence type="ECO:0000256" key="1">
    <source>
        <dbReference type="ARBA" id="ARBA00010062"/>
    </source>
</evidence>
<reference evidence="8" key="1">
    <citation type="journal article" date="2019" name="Int. J. Syst. Evol. Microbiol.">
        <title>The Global Catalogue of Microorganisms (GCM) 10K type strain sequencing project: providing services to taxonomists for standard genome sequencing and annotation.</title>
        <authorList>
            <consortium name="The Broad Institute Genomics Platform"/>
            <consortium name="The Broad Institute Genome Sequencing Center for Infectious Disease"/>
            <person name="Wu L."/>
            <person name="Ma J."/>
        </authorList>
    </citation>
    <scope>NUCLEOTIDE SEQUENCE [LARGE SCALE GENOMIC DNA]</scope>
    <source>
        <strain evidence="8">LMG 29894</strain>
    </source>
</reference>
<dbReference type="InterPro" id="IPR028081">
    <property type="entry name" value="Leu-bd"/>
</dbReference>